<dbReference type="NCBIfam" id="TIGR00427">
    <property type="entry name" value="NAAT family transporter"/>
    <property type="match status" value="1"/>
</dbReference>
<evidence type="ECO:0000256" key="5">
    <source>
        <dbReference type="ARBA" id="ARBA00022989"/>
    </source>
</evidence>
<evidence type="ECO:0000313" key="8">
    <source>
        <dbReference type="EMBL" id="PFG17519.1"/>
    </source>
</evidence>
<keyword evidence="4 7" id="KW-0812">Transmembrane</keyword>
<keyword evidence="9" id="KW-1185">Reference proteome</keyword>
<evidence type="ECO:0000256" key="7">
    <source>
        <dbReference type="RuleBase" id="RU362048"/>
    </source>
</evidence>
<protein>
    <recommendedName>
        <fullName evidence="7">UPF0056 membrane protein</fullName>
    </recommendedName>
</protein>
<dbReference type="EMBL" id="PDJC01000001">
    <property type="protein sequence ID" value="PFG17519.1"/>
    <property type="molecule type" value="Genomic_DNA"/>
</dbReference>
<feature type="transmembrane region" description="Helical" evidence="7">
    <location>
        <begin position="72"/>
        <end position="93"/>
    </location>
</feature>
<dbReference type="InterPro" id="IPR002771">
    <property type="entry name" value="Multi_antbiot-R_MarC"/>
</dbReference>
<feature type="transmembrane region" description="Helical" evidence="7">
    <location>
        <begin position="12"/>
        <end position="35"/>
    </location>
</feature>
<dbReference type="RefSeq" id="WP_098460939.1">
    <property type="nucleotide sequence ID" value="NZ_PDJC01000001.1"/>
</dbReference>
<feature type="transmembrane region" description="Helical" evidence="7">
    <location>
        <begin position="47"/>
        <end position="66"/>
    </location>
</feature>
<feature type="transmembrane region" description="Helical" evidence="7">
    <location>
        <begin position="105"/>
        <end position="130"/>
    </location>
</feature>
<keyword evidence="6 7" id="KW-0472">Membrane</keyword>
<dbReference type="Pfam" id="PF01914">
    <property type="entry name" value="MarC"/>
    <property type="match status" value="1"/>
</dbReference>
<name>A0A2A9CVC9_9ACTN</name>
<accession>A0A2A9CVC9</accession>
<evidence type="ECO:0000313" key="9">
    <source>
        <dbReference type="Proteomes" id="UP000226079"/>
    </source>
</evidence>
<organism evidence="8 9">
    <name type="scientific">Propionicimonas paludicola</name>
    <dbReference type="NCBI Taxonomy" id="185243"/>
    <lineage>
        <taxon>Bacteria</taxon>
        <taxon>Bacillati</taxon>
        <taxon>Actinomycetota</taxon>
        <taxon>Actinomycetes</taxon>
        <taxon>Propionibacteriales</taxon>
        <taxon>Nocardioidaceae</taxon>
        <taxon>Propionicimonas</taxon>
    </lineage>
</organism>
<comment type="subcellular location">
    <subcellularLocation>
        <location evidence="1 7">Cell membrane</location>
        <topology evidence="1 7">Multi-pass membrane protein</topology>
    </subcellularLocation>
</comment>
<evidence type="ECO:0000256" key="6">
    <source>
        <dbReference type="ARBA" id="ARBA00023136"/>
    </source>
</evidence>
<dbReference type="AlphaFoldDB" id="A0A2A9CVC9"/>
<evidence type="ECO:0000256" key="3">
    <source>
        <dbReference type="ARBA" id="ARBA00022475"/>
    </source>
</evidence>
<feature type="transmembrane region" description="Helical" evidence="7">
    <location>
        <begin position="178"/>
        <end position="201"/>
    </location>
</feature>
<dbReference type="Proteomes" id="UP000226079">
    <property type="component" value="Unassembled WGS sequence"/>
</dbReference>
<dbReference type="OrthoDB" id="21094at2"/>
<evidence type="ECO:0000256" key="4">
    <source>
        <dbReference type="ARBA" id="ARBA00022692"/>
    </source>
</evidence>
<comment type="caution">
    <text evidence="8">The sequence shown here is derived from an EMBL/GenBank/DDBJ whole genome shotgun (WGS) entry which is preliminary data.</text>
</comment>
<keyword evidence="5 7" id="KW-1133">Transmembrane helix</keyword>
<comment type="similarity">
    <text evidence="2 7">Belongs to the UPF0056 (MarC) family.</text>
</comment>
<evidence type="ECO:0000256" key="1">
    <source>
        <dbReference type="ARBA" id="ARBA00004651"/>
    </source>
</evidence>
<proteinExistence type="inferred from homology"/>
<keyword evidence="3" id="KW-1003">Cell membrane</keyword>
<dbReference type="GO" id="GO:0005886">
    <property type="term" value="C:plasma membrane"/>
    <property type="evidence" value="ECO:0007669"/>
    <property type="project" value="UniProtKB-SubCell"/>
</dbReference>
<evidence type="ECO:0000256" key="2">
    <source>
        <dbReference type="ARBA" id="ARBA00009784"/>
    </source>
</evidence>
<reference evidence="8 9" key="1">
    <citation type="submission" date="2017-10" db="EMBL/GenBank/DDBJ databases">
        <title>Sequencing the genomes of 1000 actinobacteria strains.</title>
        <authorList>
            <person name="Klenk H.-P."/>
        </authorList>
    </citation>
    <scope>NUCLEOTIDE SEQUENCE [LARGE SCALE GENOMIC DNA]</scope>
    <source>
        <strain evidence="8 9">DSM 15597</strain>
    </source>
</reference>
<dbReference type="PANTHER" id="PTHR33508">
    <property type="entry name" value="UPF0056 MEMBRANE PROTEIN YHCE"/>
    <property type="match status" value="1"/>
</dbReference>
<dbReference type="PANTHER" id="PTHR33508:SF1">
    <property type="entry name" value="UPF0056 MEMBRANE PROTEIN YHCE"/>
    <property type="match status" value="1"/>
</dbReference>
<feature type="transmembrane region" description="Helical" evidence="7">
    <location>
        <begin position="136"/>
        <end position="157"/>
    </location>
</feature>
<sequence length="202" mass="21253">MVFDLNLFLTTAVTLFVIVDPPGLLPVFLGLTNSFTLEQRKRAGDKASAVAFGVIALFALFGRQILDYLQVSVPAMQVSGGLLLLLIALELLMGHGEDPVLHDNVNVAIVPLGTPLMAGPGAIAASMLAVQKAPGLAGYVTVGLALVVVMFLVWLFLRFAERIRSVLREGGTVLASRIAGLLLSAIAAQMMADGIFGFIAAH</sequence>
<gene>
    <name evidence="8" type="ORF">ATK74_2092</name>
</gene>